<comment type="caution">
    <text evidence="2">The sequence shown here is derived from an EMBL/GenBank/DDBJ whole genome shotgun (WGS) entry which is preliminary data.</text>
</comment>
<evidence type="ECO:0000313" key="2">
    <source>
        <dbReference type="EMBL" id="MFC3123858.1"/>
    </source>
</evidence>
<sequence length="241" mass="25412">MRSSSITVLALGGLLATAPVLAQSPSQPSAPRSTDQVAGADTVLRLSEAGMVERPPSELRVTLRAEARGSGSGAVQAEVNRRVTAALEAARRVAGVQASTGGYWTGRSEKERVWTASQTLLLRGEEATPLLELAGTLQQQGLVMNGMDWSLSSAQRLEARQEAGKLAIEALQARAEAVAQQLGLRVAEFRELRLDTPDGAPRFRVAAAPMAARGEAAPPPVSAPEPEMVTATAEALFILRR</sequence>
<dbReference type="Pfam" id="PF04402">
    <property type="entry name" value="SIMPL"/>
    <property type="match status" value="1"/>
</dbReference>
<evidence type="ECO:0000313" key="3">
    <source>
        <dbReference type="Proteomes" id="UP001595593"/>
    </source>
</evidence>
<dbReference type="Proteomes" id="UP001595593">
    <property type="component" value="Unassembled WGS sequence"/>
</dbReference>
<dbReference type="PANTHER" id="PTHR34387">
    <property type="entry name" value="SLR1258 PROTEIN"/>
    <property type="match status" value="1"/>
</dbReference>
<keyword evidence="3" id="KW-1185">Reference proteome</keyword>
<name>A0ABV7FU43_9PROT</name>
<organism evidence="2 3">
    <name type="scientific">Teichococcus globiformis</name>
    <dbReference type="NCBI Taxonomy" id="2307229"/>
    <lineage>
        <taxon>Bacteria</taxon>
        <taxon>Pseudomonadati</taxon>
        <taxon>Pseudomonadota</taxon>
        <taxon>Alphaproteobacteria</taxon>
        <taxon>Acetobacterales</taxon>
        <taxon>Roseomonadaceae</taxon>
        <taxon>Roseomonas</taxon>
    </lineage>
</organism>
<feature type="signal peptide" evidence="1">
    <location>
        <begin position="1"/>
        <end position="22"/>
    </location>
</feature>
<dbReference type="PANTHER" id="PTHR34387:SF1">
    <property type="entry name" value="PERIPLASMIC IMMUNOGENIC PROTEIN"/>
    <property type="match status" value="1"/>
</dbReference>
<keyword evidence="1" id="KW-0732">Signal</keyword>
<gene>
    <name evidence="2" type="ORF">ACFOD4_02200</name>
</gene>
<dbReference type="Gene3D" id="3.30.70.2970">
    <property type="entry name" value="Protein of unknown function (DUF541), domain 2"/>
    <property type="match status" value="1"/>
</dbReference>
<dbReference type="EMBL" id="JBHRTN010000004">
    <property type="protein sequence ID" value="MFC3123858.1"/>
    <property type="molecule type" value="Genomic_DNA"/>
</dbReference>
<feature type="chain" id="PRO_5046594858" evidence="1">
    <location>
        <begin position="23"/>
        <end position="241"/>
    </location>
</feature>
<accession>A0ABV7FU43</accession>
<protein>
    <submittedName>
        <fullName evidence="2">SIMPL domain-containing protein</fullName>
    </submittedName>
</protein>
<dbReference type="RefSeq" id="WP_379593155.1">
    <property type="nucleotide sequence ID" value="NZ_JBHRTN010000004.1"/>
</dbReference>
<evidence type="ECO:0000256" key="1">
    <source>
        <dbReference type="SAM" id="SignalP"/>
    </source>
</evidence>
<dbReference type="InterPro" id="IPR052022">
    <property type="entry name" value="26kDa_periplasmic_antigen"/>
</dbReference>
<reference evidence="3" key="1">
    <citation type="journal article" date="2019" name="Int. J. Syst. Evol. Microbiol.">
        <title>The Global Catalogue of Microorganisms (GCM) 10K type strain sequencing project: providing services to taxonomists for standard genome sequencing and annotation.</title>
        <authorList>
            <consortium name="The Broad Institute Genomics Platform"/>
            <consortium name="The Broad Institute Genome Sequencing Center for Infectious Disease"/>
            <person name="Wu L."/>
            <person name="Ma J."/>
        </authorList>
    </citation>
    <scope>NUCLEOTIDE SEQUENCE [LARGE SCALE GENOMIC DNA]</scope>
    <source>
        <strain evidence="3">KCTC 52094</strain>
    </source>
</reference>
<dbReference type="Gene3D" id="3.30.110.170">
    <property type="entry name" value="Protein of unknown function (DUF541), domain 1"/>
    <property type="match status" value="1"/>
</dbReference>
<dbReference type="InterPro" id="IPR007497">
    <property type="entry name" value="SIMPL/DUF541"/>
</dbReference>
<proteinExistence type="predicted"/>